<dbReference type="RefSeq" id="WP_316001458.1">
    <property type="nucleotide sequence ID" value="NZ_JAWDIU010000003.1"/>
</dbReference>
<dbReference type="Proteomes" id="UP001256673">
    <property type="component" value="Unassembled WGS sequence"/>
</dbReference>
<organism evidence="1 2">
    <name type="scientific">Microbacterium algihabitans</name>
    <dbReference type="NCBI Taxonomy" id="3075992"/>
    <lineage>
        <taxon>Bacteria</taxon>
        <taxon>Bacillati</taxon>
        <taxon>Actinomycetota</taxon>
        <taxon>Actinomycetes</taxon>
        <taxon>Micrococcales</taxon>
        <taxon>Microbacteriaceae</taxon>
        <taxon>Microbacterium</taxon>
    </lineage>
</organism>
<sequence>MTETTPTLPVVPSAAAVHSRLRHLFTPERRIDDEAAGIILPIALAAGDPLAIDLDQVREYPIDGDGERGEEVRWVCHIYDLITGDRLLSSALPDGWMSEHLAHVPDDVFRTWQVARPNQWLVTDRYLLISGGDWWQLEDAPSGMLRYQSLSAAMRANESTFQEEQQRWATASAAAVEKLRPSWAADVEYLGDGDTCEGFVFQHQIGAVTIVQGYFLHPDGTVTAENAEPLIDVSEKLEGLSLSAATGVALALQTAIRHLEREATKNTPKSTHPTPPAA</sequence>
<keyword evidence="2" id="KW-1185">Reference proteome</keyword>
<evidence type="ECO:0008006" key="3">
    <source>
        <dbReference type="Google" id="ProtNLM"/>
    </source>
</evidence>
<accession>A0ABU3RWE2</accession>
<protein>
    <recommendedName>
        <fullName evidence="3">DUF4132 domain-containing protein</fullName>
    </recommendedName>
</protein>
<reference evidence="1 2" key="1">
    <citation type="submission" date="2023-09" db="EMBL/GenBank/DDBJ databases">
        <title>Microbacterium fusihabitans sp. nov., Microbacterium phycihabitans sp. nov., and Microbacterium cervinum sp. nov., isolated from dried seaweeds of beach.</title>
        <authorList>
            <person name="Lee S.D."/>
        </authorList>
    </citation>
    <scope>NUCLEOTIDE SEQUENCE [LARGE SCALE GENOMIC DNA]</scope>
    <source>
        <strain evidence="1 2">KSW2-21</strain>
    </source>
</reference>
<name>A0ABU3RWE2_9MICO</name>
<dbReference type="EMBL" id="JAWDIU010000003">
    <property type="protein sequence ID" value="MDU0327211.1"/>
    <property type="molecule type" value="Genomic_DNA"/>
</dbReference>
<evidence type="ECO:0000313" key="2">
    <source>
        <dbReference type="Proteomes" id="UP001256673"/>
    </source>
</evidence>
<proteinExistence type="predicted"/>
<comment type="caution">
    <text evidence="1">The sequence shown here is derived from an EMBL/GenBank/DDBJ whole genome shotgun (WGS) entry which is preliminary data.</text>
</comment>
<gene>
    <name evidence="1" type="ORF">RWH43_10640</name>
</gene>
<evidence type="ECO:0000313" key="1">
    <source>
        <dbReference type="EMBL" id="MDU0327211.1"/>
    </source>
</evidence>